<evidence type="ECO:0000259" key="7">
    <source>
        <dbReference type="PROSITE" id="PS51456"/>
    </source>
</evidence>
<dbReference type="SMART" id="SM00242">
    <property type="entry name" value="MYSc"/>
    <property type="match status" value="1"/>
</dbReference>
<dbReference type="InterPro" id="IPR027417">
    <property type="entry name" value="P-loop_NTPase"/>
</dbReference>
<evidence type="ECO:0000256" key="6">
    <source>
        <dbReference type="PROSITE-ProRule" id="PRU00782"/>
    </source>
</evidence>
<organism evidence="8 9">
    <name type="scientific">Priapulus caudatus</name>
    <name type="common">Priapulid worm</name>
    <dbReference type="NCBI Taxonomy" id="37621"/>
    <lineage>
        <taxon>Eukaryota</taxon>
        <taxon>Metazoa</taxon>
        <taxon>Ecdysozoa</taxon>
        <taxon>Scalidophora</taxon>
        <taxon>Priapulida</taxon>
        <taxon>Priapulimorpha</taxon>
        <taxon>Priapulimorphida</taxon>
        <taxon>Priapulidae</taxon>
        <taxon>Priapulus</taxon>
    </lineage>
</organism>
<dbReference type="Gene3D" id="1.20.120.720">
    <property type="entry name" value="Myosin VI head, motor domain, U50 subdomain"/>
    <property type="match status" value="1"/>
</dbReference>
<evidence type="ECO:0000313" key="8">
    <source>
        <dbReference type="Proteomes" id="UP000695022"/>
    </source>
</evidence>
<dbReference type="GeneID" id="106811723"/>
<evidence type="ECO:0000256" key="3">
    <source>
        <dbReference type="ARBA" id="ARBA00023123"/>
    </source>
</evidence>
<proteinExistence type="inferred from homology"/>
<dbReference type="InterPro" id="IPR001609">
    <property type="entry name" value="Myosin_head_motor_dom-like"/>
</dbReference>
<dbReference type="Gene3D" id="1.20.5.4820">
    <property type="match status" value="1"/>
</dbReference>
<dbReference type="Gene3D" id="1.20.58.530">
    <property type="match status" value="1"/>
</dbReference>
<dbReference type="PANTHER" id="PTHR13140">
    <property type="entry name" value="MYOSIN"/>
    <property type="match status" value="1"/>
</dbReference>
<reference evidence="9" key="1">
    <citation type="submission" date="2025-08" db="UniProtKB">
        <authorList>
            <consortium name="RefSeq"/>
        </authorList>
    </citation>
    <scope>IDENTIFICATION</scope>
</reference>
<dbReference type="InterPro" id="IPR000048">
    <property type="entry name" value="IQ_motif_EF-hand-BS"/>
</dbReference>
<evidence type="ECO:0000256" key="5">
    <source>
        <dbReference type="ARBA" id="ARBA00023203"/>
    </source>
</evidence>
<comment type="caution">
    <text evidence="6">Lacks conserved residue(s) required for the propagation of feature annotation.</text>
</comment>
<evidence type="ECO:0000256" key="1">
    <source>
        <dbReference type="ARBA" id="ARBA00022741"/>
    </source>
</evidence>
<keyword evidence="2" id="KW-0067">ATP-binding</keyword>
<keyword evidence="3 6" id="KW-0518">Myosin</keyword>
<evidence type="ECO:0000313" key="9">
    <source>
        <dbReference type="RefSeq" id="XP_014670916.1"/>
    </source>
</evidence>
<gene>
    <name evidence="9" type="primary">LOC106811723</name>
</gene>
<dbReference type="RefSeq" id="XP_014670916.1">
    <property type="nucleotide sequence ID" value="XM_014815430.1"/>
</dbReference>
<keyword evidence="8" id="KW-1185">Reference proteome</keyword>
<dbReference type="Gene3D" id="3.40.850.10">
    <property type="entry name" value="Kinesin motor domain"/>
    <property type="match status" value="1"/>
</dbReference>
<dbReference type="Proteomes" id="UP000695022">
    <property type="component" value="Unplaced"/>
</dbReference>
<keyword evidence="5 6" id="KW-0009">Actin-binding</keyword>
<dbReference type="PROSITE" id="PS50096">
    <property type="entry name" value="IQ"/>
    <property type="match status" value="1"/>
</dbReference>
<dbReference type="Pfam" id="PF00063">
    <property type="entry name" value="Myosin_head"/>
    <property type="match status" value="1"/>
</dbReference>
<name>A0ABM1EFE5_PRICU</name>
<accession>A0ABM1EFE5</accession>
<evidence type="ECO:0000256" key="4">
    <source>
        <dbReference type="ARBA" id="ARBA00023175"/>
    </source>
</evidence>
<dbReference type="SMART" id="SM00015">
    <property type="entry name" value="IQ"/>
    <property type="match status" value="2"/>
</dbReference>
<dbReference type="PROSITE" id="PS51456">
    <property type="entry name" value="MYOSIN_MOTOR"/>
    <property type="match status" value="1"/>
</dbReference>
<sequence>SHGGLFSLLDDECLRPGDASDDTFLDTIAATFGGHPNVDTRRATRCLNDKSLPRDCFRIRHYAGPVTYNVTGFLDRNNDLLYRDLSQAMYSCGLSLLKLLFPEGNPSRACLKRPSTAGFQLKRSLLFFAEFHERSDCGTCSRKNPNYIRCIKPNNGKNAKMFDDDLVRHQVRYSRVSHQGQQGHRLYGHGRPLQGHLSSSKFTLMENLKVRRAGFAFRQTHAQFLQRYKIKRSQRGRYGEVRPAKGIRLLLKELRLEVAEWALDVEGAPAKGIRLLLKELRLEVAEWALDLFELEDQRRQRLGQLATLLQAVYRGWALRHAYQQLRNSQIVIAKHWRRHKCYKYRLKFDQAARSRMREKVAASNIFKNRKDGYLKSVGHPFRGDYVRLRSNYKWKKAFEDSPDNYVVFADMVLKIKQVDGKEKQKVDMYRNVPHKDVMAGKTWNGLLPTSGTSEATKKKGDFILESNHVIEMVAKMFLLIINANGKPPEMVVASEFQANFNGTMVNMIFKLEDNFPDIPPGYVRINRKGNRMEILI</sequence>
<keyword evidence="4" id="KW-0505">Motor protein</keyword>
<dbReference type="InterPro" id="IPR036961">
    <property type="entry name" value="Kinesin_motor_dom_sf"/>
</dbReference>
<feature type="non-terminal residue" evidence="9">
    <location>
        <position position="1"/>
    </location>
</feature>
<keyword evidence="1" id="KW-0547">Nucleotide-binding</keyword>
<evidence type="ECO:0000256" key="2">
    <source>
        <dbReference type="ARBA" id="ARBA00022840"/>
    </source>
</evidence>
<protein>
    <submittedName>
        <fullName evidence="9">Unconventional myosin-Ib-like</fullName>
    </submittedName>
</protein>
<feature type="domain" description="Myosin motor" evidence="7">
    <location>
        <begin position="1"/>
        <end position="176"/>
    </location>
</feature>
<comment type="similarity">
    <text evidence="6">Belongs to the TRAFAC class myosin-kinesin ATPase superfamily. Myosin family.</text>
</comment>
<dbReference type="SUPFAM" id="SSF52540">
    <property type="entry name" value="P-loop containing nucleoside triphosphate hydrolases"/>
    <property type="match status" value="1"/>
</dbReference>
<dbReference type="PANTHER" id="PTHR13140:SF802">
    <property type="entry name" value="UNCONVENTIONAL MYOSIN-IB ISOFORM X1"/>
    <property type="match status" value="1"/>
</dbReference>